<evidence type="ECO:0000256" key="4">
    <source>
        <dbReference type="ARBA" id="ARBA00038114"/>
    </source>
</evidence>
<evidence type="ECO:0000313" key="10">
    <source>
        <dbReference type="Proteomes" id="UP001221898"/>
    </source>
</evidence>
<reference evidence="9" key="1">
    <citation type="journal article" date="2023" name="Science">
        <title>Genome structures resolve the early diversification of teleost fishes.</title>
        <authorList>
            <person name="Parey E."/>
            <person name="Louis A."/>
            <person name="Montfort J."/>
            <person name="Bouchez O."/>
            <person name="Roques C."/>
            <person name="Iampietro C."/>
            <person name="Lluch J."/>
            <person name="Castinel A."/>
            <person name="Donnadieu C."/>
            <person name="Desvignes T."/>
            <person name="Floi Bucao C."/>
            <person name="Jouanno E."/>
            <person name="Wen M."/>
            <person name="Mejri S."/>
            <person name="Dirks R."/>
            <person name="Jansen H."/>
            <person name="Henkel C."/>
            <person name="Chen W.J."/>
            <person name="Zahm M."/>
            <person name="Cabau C."/>
            <person name="Klopp C."/>
            <person name="Thompson A.W."/>
            <person name="Robinson-Rechavi M."/>
            <person name="Braasch I."/>
            <person name="Lecointre G."/>
            <person name="Bobe J."/>
            <person name="Postlethwait J.H."/>
            <person name="Berthelot C."/>
            <person name="Roest Crollius H."/>
            <person name="Guiguen Y."/>
        </authorList>
    </citation>
    <scope>NUCLEOTIDE SEQUENCE</scope>
    <source>
        <strain evidence="9">NC1722</strain>
    </source>
</reference>
<dbReference type="GO" id="GO:0030286">
    <property type="term" value="C:dynein complex"/>
    <property type="evidence" value="ECO:0007669"/>
    <property type="project" value="UniProtKB-KW"/>
</dbReference>
<dbReference type="Proteomes" id="UP001221898">
    <property type="component" value="Unassembled WGS sequence"/>
</dbReference>
<accession>A0AAD7VY54</accession>
<keyword evidence="1" id="KW-0243">Dynein</keyword>
<evidence type="ECO:0000256" key="7">
    <source>
        <dbReference type="ARBA" id="ARBA00043925"/>
    </source>
</evidence>
<comment type="function">
    <text evidence="7">Involved in sperm flagellum assembly.</text>
</comment>
<dbReference type="PANTHER" id="PTHR13183:SF0">
    <property type="entry name" value="AXONEMAL DYNEIN LIGHT INTERMEDIATE POLYPEPTIDE 1"/>
    <property type="match status" value="1"/>
</dbReference>
<feature type="coiled-coil region" evidence="8">
    <location>
        <begin position="6"/>
        <end position="69"/>
    </location>
</feature>
<dbReference type="AlphaFoldDB" id="A0AAD7VY54"/>
<evidence type="ECO:0000256" key="3">
    <source>
        <dbReference type="ARBA" id="ARBA00023175"/>
    </source>
</evidence>
<evidence type="ECO:0000256" key="5">
    <source>
        <dbReference type="ARBA" id="ARBA00039799"/>
    </source>
</evidence>
<dbReference type="GO" id="GO:0005930">
    <property type="term" value="C:axoneme"/>
    <property type="evidence" value="ECO:0007669"/>
    <property type="project" value="TreeGrafter"/>
</dbReference>
<protein>
    <recommendedName>
        <fullName evidence="5">Axonemal dynein light intermediate polypeptide 1</fullName>
    </recommendedName>
    <alternativeName>
        <fullName evidence="6">Inner dynein arm light chain, axonemal</fullName>
    </alternativeName>
</protein>
<keyword evidence="2 8" id="KW-0175">Coiled coil</keyword>
<comment type="similarity">
    <text evidence="4">Belongs to the inner dynein arm light chain family.</text>
</comment>
<gene>
    <name evidence="9" type="ORF">AAFF_G00057460</name>
</gene>
<organism evidence="9 10">
    <name type="scientific">Aldrovandia affinis</name>
    <dbReference type="NCBI Taxonomy" id="143900"/>
    <lineage>
        <taxon>Eukaryota</taxon>
        <taxon>Metazoa</taxon>
        <taxon>Chordata</taxon>
        <taxon>Craniata</taxon>
        <taxon>Vertebrata</taxon>
        <taxon>Euteleostomi</taxon>
        <taxon>Actinopterygii</taxon>
        <taxon>Neopterygii</taxon>
        <taxon>Teleostei</taxon>
        <taxon>Notacanthiformes</taxon>
        <taxon>Halosauridae</taxon>
        <taxon>Aldrovandia</taxon>
    </lineage>
</organism>
<name>A0AAD7VY54_9TELE</name>
<dbReference type="Pfam" id="PF10211">
    <property type="entry name" value="Ax_dynein_light"/>
    <property type="match status" value="1"/>
</dbReference>
<keyword evidence="10" id="KW-1185">Reference proteome</keyword>
<dbReference type="PANTHER" id="PTHR13183">
    <property type="entry name" value="AXONEMAL INNER ARM DYNEIN LIGHT CHAIN 28"/>
    <property type="match status" value="1"/>
</dbReference>
<dbReference type="GO" id="GO:0097546">
    <property type="term" value="C:ciliary base"/>
    <property type="evidence" value="ECO:0007669"/>
    <property type="project" value="TreeGrafter"/>
</dbReference>
<comment type="caution">
    <text evidence="9">The sequence shown here is derived from an EMBL/GenBank/DDBJ whole genome shotgun (WGS) entry which is preliminary data.</text>
</comment>
<dbReference type="EMBL" id="JAINUG010001336">
    <property type="protein sequence ID" value="KAJ8357882.1"/>
    <property type="molecule type" value="Genomic_DNA"/>
</dbReference>
<proteinExistence type="inferred from homology"/>
<dbReference type="GO" id="GO:0045504">
    <property type="term" value="F:dynein heavy chain binding"/>
    <property type="evidence" value="ECO:0007669"/>
    <property type="project" value="TreeGrafter"/>
</dbReference>
<evidence type="ECO:0000256" key="6">
    <source>
        <dbReference type="ARBA" id="ARBA00042417"/>
    </source>
</evidence>
<dbReference type="InterPro" id="IPR019347">
    <property type="entry name" value="Axonemal_dynein_light_chain"/>
</dbReference>
<evidence type="ECO:0000313" key="9">
    <source>
        <dbReference type="EMBL" id="KAJ8357882.1"/>
    </source>
</evidence>
<evidence type="ECO:0000256" key="1">
    <source>
        <dbReference type="ARBA" id="ARBA00023017"/>
    </source>
</evidence>
<evidence type="ECO:0000256" key="8">
    <source>
        <dbReference type="SAM" id="Coils"/>
    </source>
</evidence>
<sequence>MAFAFRKVLQLELGKANMEKKDLEKDKRDLEKQVKDMGVKCEAIKIREMERWETEERKHIEEIEFLKHTNEQLKFELAGITE</sequence>
<keyword evidence="3" id="KW-0505">Motor protein</keyword>
<evidence type="ECO:0000256" key="2">
    <source>
        <dbReference type="ARBA" id="ARBA00023054"/>
    </source>
</evidence>